<dbReference type="RefSeq" id="WP_057782994.1">
    <property type="nucleotide sequence ID" value="NZ_JAGGJQ010000006.1"/>
</dbReference>
<keyword evidence="5" id="KW-1185">Reference proteome</keyword>
<proteinExistence type="predicted"/>
<evidence type="ECO:0000313" key="2">
    <source>
        <dbReference type="EMBL" id="MBP1840286.1"/>
    </source>
</evidence>
<evidence type="ECO:0000313" key="3">
    <source>
        <dbReference type="EMBL" id="MDQ0334150.1"/>
    </source>
</evidence>
<comment type="caution">
    <text evidence="2">The sequence shown here is derived from an EMBL/GenBank/DDBJ whole genome shotgun (WGS) entry which is preliminary data.</text>
</comment>
<dbReference type="OrthoDB" id="883248at2"/>
<feature type="chain" id="PRO_5040789918" description="DUF3575 domain-containing protein" evidence="1">
    <location>
        <begin position="20"/>
        <end position="188"/>
    </location>
</feature>
<dbReference type="Proteomes" id="UP001138672">
    <property type="component" value="Unassembled WGS sequence"/>
</dbReference>
<evidence type="ECO:0008006" key="6">
    <source>
        <dbReference type="Google" id="ProtNLM"/>
    </source>
</evidence>
<organism evidence="2 4">
    <name type="scientific">Formosa algae</name>
    <dbReference type="NCBI Taxonomy" id="225843"/>
    <lineage>
        <taxon>Bacteria</taxon>
        <taxon>Pseudomonadati</taxon>
        <taxon>Bacteroidota</taxon>
        <taxon>Flavobacteriia</taxon>
        <taxon>Flavobacteriales</taxon>
        <taxon>Flavobacteriaceae</taxon>
        <taxon>Formosa</taxon>
    </lineage>
</organism>
<dbReference type="Proteomes" id="UP001231587">
    <property type="component" value="Unassembled WGS sequence"/>
</dbReference>
<evidence type="ECO:0000313" key="5">
    <source>
        <dbReference type="Proteomes" id="UP001231587"/>
    </source>
</evidence>
<protein>
    <recommendedName>
        <fullName evidence="6">DUF3575 domain-containing protein</fullName>
    </recommendedName>
</protein>
<reference evidence="2" key="1">
    <citation type="submission" date="2021-03" db="EMBL/GenBank/DDBJ databases">
        <title>Genomic Encyclopedia of Type Strains, Phase IV (KMG-IV): sequencing the most valuable type-strain genomes for metagenomic binning, comparative biology and taxonomic classification.</title>
        <authorList>
            <person name="Goeker M."/>
        </authorList>
    </citation>
    <scope>NUCLEOTIDE SEQUENCE</scope>
    <source>
        <strain evidence="2">DSM 15523</strain>
        <strain evidence="3 5">DSM 16476</strain>
    </source>
</reference>
<dbReference type="AlphaFoldDB" id="A0A9X1C915"/>
<name>A0A9X1C915_9FLAO</name>
<evidence type="ECO:0000256" key="1">
    <source>
        <dbReference type="SAM" id="SignalP"/>
    </source>
</evidence>
<sequence>MKNIVLAVTLFSVSHFVQAQTATVESSLFNIQTGFLGIYINNEARLTSSIILRSEIGLDAGIWENDFYDTSGFLLTPVLTAEPRWYYNLKKRANKNKRIDHNSGNFISIKTSYHPDWFTISNQNNINVISDLTIIPTWGIRRNIGTRFNYETGIGIGYGRYLISTDDYYYGDRDVVAVNLHLRMGYLF</sequence>
<keyword evidence="1" id="KW-0732">Signal</keyword>
<dbReference type="EMBL" id="JAUSUU010000001">
    <property type="protein sequence ID" value="MDQ0334150.1"/>
    <property type="molecule type" value="Genomic_DNA"/>
</dbReference>
<dbReference type="EMBL" id="JAGGJQ010000006">
    <property type="protein sequence ID" value="MBP1840286.1"/>
    <property type="molecule type" value="Genomic_DNA"/>
</dbReference>
<gene>
    <name evidence="2" type="ORF">J2Z56_002214</name>
    <name evidence="3" type="ORF">J2Z57_000572</name>
</gene>
<accession>A0A9X1C915</accession>
<feature type="signal peptide" evidence="1">
    <location>
        <begin position="1"/>
        <end position="19"/>
    </location>
</feature>
<evidence type="ECO:0000313" key="4">
    <source>
        <dbReference type="Proteomes" id="UP001138672"/>
    </source>
</evidence>